<dbReference type="PROSITE" id="PS50111">
    <property type="entry name" value="CHEMOTAXIS_TRANSDUC_2"/>
    <property type="match status" value="1"/>
</dbReference>
<keyword evidence="4 8" id="KW-0472">Membrane</keyword>
<gene>
    <name evidence="11" type="primary">pctC_6</name>
    <name evidence="11" type="ORF">VQ7734_02513</name>
</gene>
<evidence type="ECO:0000256" key="7">
    <source>
        <dbReference type="PROSITE-ProRule" id="PRU00284"/>
    </source>
</evidence>
<dbReference type="CDD" id="cd06225">
    <property type="entry name" value="HAMP"/>
    <property type="match status" value="1"/>
</dbReference>
<dbReference type="GO" id="GO:0016020">
    <property type="term" value="C:membrane"/>
    <property type="evidence" value="ECO:0007669"/>
    <property type="project" value="UniProtKB-SubCell"/>
</dbReference>
<evidence type="ECO:0000256" key="8">
    <source>
        <dbReference type="SAM" id="Phobius"/>
    </source>
</evidence>
<dbReference type="FunFam" id="1.10.287.950:FF:000001">
    <property type="entry name" value="Methyl-accepting chemotaxis sensory transducer"/>
    <property type="match status" value="1"/>
</dbReference>
<dbReference type="GO" id="GO:0006935">
    <property type="term" value="P:chemotaxis"/>
    <property type="evidence" value="ECO:0007669"/>
    <property type="project" value="InterPro"/>
</dbReference>
<feature type="domain" description="HAMP" evidence="10">
    <location>
        <begin position="377"/>
        <end position="431"/>
    </location>
</feature>
<dbReference type="STRING" id="1117707.VQ7734_02513"/>
<reference evidence="12" key="1">
    <citation type="submission" date="2016-12" db="EMBL/GenBank/DDBJ databases">
        <authorList>
            <person name="Rodrigo-Torres L."/>
            <person name="Arahal R.D."/>
            <person name="Lucena T."/>
        </authorList>
    </citation>
    <scope>NUCLEOTIDE SEQUENCE [LARGE SCALE GENOMIC DNA]</scope>
</reference>
<dbReference type="CDD" id="cd11386">
    <property type="entry name" value="MCP_signal"/>
    <property type="match status" value="1"/>
</dbReference>
<feature type="transmembrane region" description="Helical" evidence="8">
    <location>
        <begin position="356"/>
        <end position="375"/>
    </location>
</feature>
<dbReference type="InterPro" id="IPR004089">
    <property type="entry name" value="MCPsignal_dom"/>
</dbReference>
<organism evidence="11 12">
    <name type="scientific">Vibrio quintilis</name>
    <dbReference type="NCBI Taxonomy" id="1117707"/>
    <lineage>
        <taxon>Bacteria</taxon>
        <taxon>Pseudomonadati</taxon>
        <taxon>Pseudomonadota</taxon>
        <taxon>Gammaproteobacteria</taxon>
        <taxon>Vibrionales</taxon>
        <taxon>Vibrionaceae</taxon>
        <taxon>Vibrio</taxon>
    </lineage>
</organism>
<keyword evidence="5 7" id="KW-0807">Transducer</keyword>
<dbReference type="Pfam" id="PF00015">
    <property type="entry name" value="MCPsignal"/>
    <property type="match status" value="1"/>
</dbReference>
<sequence>MNLRYLLLTSRLIITVGKYKKLKMMRIHSIQVKVMFPIIFLAVILAGLLAFMMFMTSMQKESLRMQTEHYFEALSEVLNADRDIYQARLAQEKLLTGEGNPQQNKADFEENAQQVIDRFQQFRLHLKDQPAELLSPFESFDIRYQDWLRASRNSLQYVASELTPQPYPVLESQFRKIRQMLDKAGENLRMYARQSEQNPATTAKDIVRYVEAITEILNADRDMYQARLAQQKIFSQPANLTTYKAEFETNASQVLQRFHNYLSHLTTEPELTSPYAEFDTLYNEWLQESRKILASLSQSGPATNQAPAPQSQEVRLSAIKFEEIRKMLDKAGENIRAHSRVMEKQMDEKSARYQNNAMVVIAGAFLVAMIFGYLVPRKLTRDVEDMVNRIREIALGDGDLTQKIQSTAKDELGDLANEFDNFVERLRTIINSIQQQSHELGSMTGELNHASEKTGNITHTLVSASESIVSAGQEMTMSNQQMAEVASDTASEAENSTTMTRQGIAAVDASHEAIIQLVCGIENALTQADELEKSSELIASVLEVIRNIADQTNLLALNAAIEAARAGEQGRGFAVVADEVRVLATKTQDSTNEIETMIEGLRRNVSQSSAAIRESKRNAETTASNFDEVTRVFHILSESFNKVQAMAEQTALATQKQSGVADDINHNLASLKDQTTTVQDISELIQQHAGQISTLYNGLDAQVGNFRV</sequence>
<evidence type="ECO:0000259" key="9">
    <source>
        <dbReference type="PROSITE" id="PS50111"/>
    </source>
</evidence>
<dbReference type="SUPFAM" id="SSF58104">
    <property type="entry name" value="Methyl-accepting chemotaxis protein (MCP) signaling domain"/>
    <property type="match status" value="1"/>
</dbReference>
<proteinExistence type="inferred from homology"/>
<dbReference type="Gene3D" id="1.10.287.950">
    <property type="entry name" value="Methyl-accepting chemotaxis protein"/>
    <property type="match status" value="1"/>
</dbReference>
<dbReference type="PANTHER" id="PTHR32089">
    <property type="entry name" value="METHYL-ACCEPTING CHEMOTAXIS PROTEIN MCPB"/>
    <property type="match status" value="1"/>
</dbReference>
<evidence type="ECO:0000256" key="4">
    <source>
        <dbReference type="ARBA" id="ARBA00023136"/>
    </source>
</evidence>
<evidence type="ECO:0000256" key="2">
    <source>
        <dbReference type="ARBA" id="ARBA00022692"/>
    </source>
</evidence>
<evidence type="ECO:0000256" key="3">
    <source>
        <dbReference type="ARBA" id="ARBA00022989"/>
    </source>
</evidence>
<feature type="transmembrane region" description="Helical" evidence="8">
    <location>
        <begin position="34"/>
        <end position="55"/>
    </location>
</feature>
<dbReference type="SMART" id="SM00283">
    <property type="entry name" value="MA"/>
    <property type="match status" value="1"/>
</dbReference>
<dbReference type="PROSITE" id="PS50885">
    <property type="entry name" value="HAMP"/>
    <property type="match status" value="1"/>
</dbReference>
<dbReference type="Pfam" id="PF00672">
    <property type="entry name" value="HAMP"/>
    <property type="match status" value="1"/>
</dbReference>
<dbReference type="PRINTS" id="PR00260">
    <property type="entry name" value="CHEMTRNSDUCR"/>
</dbReference>
<feature type="domain" description="Methyl-accepting transducer" evidence="9">
    <location>
        <begin position="436"/>
        <end position="672"/>
    </location>
</feature>
<protein>
    <submittedName>
        <fullName evidence="11">Methyl-accepting chemotaxis protein PctC</fullName>
    </submittedName>
</protein>
<dbReference type="InterPro" id="IPR004090">
    <property type="entry name" value="Chemotax_Me-accpt_rcpt"/>
</dbReference>
<dbReference type="AlphaFoldDB" id="A0A1M7YVW5"/>
<dbReference type="Proteomes" id="UP000184600">
    <property type="component" value="Unassembled WGS sequence"/>
</dbReference>
<keyword evidence="12" id="KW-1185">Reference proteome</keyword>
<accession>A0A1M7YVW5</accession>
<dbReference type="SMART" id="SM00304">
    <property type="entry name" value="HAMP"/>
    <property type="match status" value="1"/>
</dbReference>
<dbReference type="EMBL" id="FRFG01000028">
    <property type="protein sequence ID" value="SHO56744.1"/>
    <property type="molecule type" value="Genomic_DNA"/>
</dbReference>
<dbReference type="PANTHER" id="PTHR32089:SF119">
    <property type="entry name" value="METHYL-ACCEPTING CHEMOTAXIS PROTEIN CTPL"/>
    <property type="match status" value="1"/>
</dbReference>
<keyword evidence="3 8" id="KW-1133">Transmembrane helix</keyword>
<comment type="subcellular location">
    <subcellularLocation>
        <location evidence="1">Membrane</location>
        <topology evidence="1">Multi-pass membrane protein</topology>
    </subcellularLocation>
</comment>
<name>A0A1M7YVW5_9VIBR</name>
<comment type="similarity">
    <text evidence="6">Belongs to the methyl-accepting chemotaxis (MCP) protein family.</text>
</comment>
<evidence type="ECO:0000256" key="1">
    <source>
        <dbReference type="ARBA" id="ARBA00004141"/>
    </source>
</evidence>
<dbReference type="GO" id="GO:0007165">
    <property type="term" value="P:signal transduction"/>
    <property type="evidence" value="ECO:0007669"/>
    <property type="project" value="UniProtKB-KW"/>
</dbReference>
<evidence type="ECO:0000313" key="12">
    <source>
        <dbReference type="Proteomes" id="UP000184600"/>
    </source>
</evidence>
<evidence type="ECO:0000259" key="10">
    <source>
        <dbReference type="PROSITE" id="PS50885"/>
    </source>
</evidence>
<keyword evidence="2 8" id="KW-0812">Transmembrane</keyword>
<evidence type="ECO:0000313" key="11">
    <source>
        <dbReference type="EMBL" id="SHO56744.1"/>
    </source>
</evidence>
<evidence type="ECO:0000256" key="6">
    <source>
        <dbReference type="ARBA" id="ARBA00029447"/>
    </source>
</evidence>
<dbReference type="InterPro" id="IPR003660">
    <property type="entry name" value="HAMP_dom"/>
</dbReference>
<evidence type="ECO:0000256" key="5">
    <source>
        <dbReference type="ARBA" id="ARBA00023224"/>
    </source>
</evidence>
<dbReference type="GO" id="GO:0004888">
    <property type="term" value="F:transmembrane signaling receptor activity"/>
    <property type="evidence" value="ECO:0007669"/>
    <property type="project" value="InterPro"/>
</dbReference>